<evidence type="ECO:0000256" key="2">
    <source>
        <dbReference type="ARBA" id="ARBA00001947"/>
    </source>
</evidence>
<dbReference type="OrthoDB" id="9800855at2"/>
<evidence type="ECO:0000256" key="9">
    <source>
        <dbReference type="ARBA" id="ARBA00022763"/>
    </source>
</evidence>
<gene>
    <name evidence="23" type="ordered locus">LFE_2353</name>
</gene>
<feature type="domain" description="FPG-type" evidence="21">
    <location>
        <begin position="248"/>
        <end position="282"/>
    </location>
</feature>
<keyword evidence="24" id="KW-1185">Reference proteome</keyword>
<dbReference type="NCBIfam" id="NF002211">
    <property type="entry name" value="PRK01103.1"/>
    <property type="match status" value="1"/>
</dbReference>
<evidence type="ECO:0000256" key="12">
    <source>
        <dbReference type="ARBA" id="ARBA00022833"/>
    </source>
</evidence>
<name>I0IRX6_LEPFC</name>
<evidence type="ECO:0000256" key="3">
    <source>
        <dbReference type="ARBA" id="ARBA00009409"/>
    </source>
</evidence>
<dbReference type="PANTHER" id="PTHR22993:SF9">
    <property type="entry name" value="FORMAMIDOPYRIMIDINE-DNA GLYCOSYLASE"/>
    <property type="match status" value="1"/>
</dbReference>
<dbReference type="RefSeq" id="WP_014450508.1">
    <property type="nucleotide sequence ID" value="NC_017094.1"/>
</dbReference>
<dbReference type="SUPFAM" id="SSF46946">
    <property type="entry name" value="S13-like H2TH domain"/>
    <property type="match status" value="1"/>
</dbReference>
<dbReference type="SMART" id="SM01232">
    <property type="entry name" value="H2TH"/>
    <property type="match status" value="1"/>
</dbReference>
<evidence type="ECO:0000256" key="14">
    <source>
        <dbReference type="ARBA" id="ARBA00023204"/>
    </source>
</evidence>
<accession>I0IRX6</accession>
<keyword evidence="8" id="KW-0479">Metal-binding</keyword>
<dbReference type="InterPro" id="IPR035937">
    <property type="entry name" value="FPG_N"/>
</dbReference>
<comment type="subunit">
    <text evidence="4">Monomer.</text>
</comment>
<keyword evidence="13" id="KW-0238">DNA-binding</keyword>
<dbReference type="InterPro" id="IPR010663">
    <property type="entry name" value="Znf_FPG/IleRS"/>
</dbReference>
<keyword evidence="15" id="KW-0456">Lyase</keyword>
<reference evidence="24" key="2">
    <citation type="submission" date="2012-03" db="EMBL/GenBank/DDBJ databases">
        <title>The complete genome sequence of the pioneer microbe on fresh volcanic deposit, Leptospirillum ferrooxidans strain C2-3.</title>
        <authorList>
            <person name="Fujimura R."/>
            <person name="Sato Y."/>
            <person name="Nishizawa T."/>
            <person name="Nanba K."/>
            <person name="Oshima K."/>
            <person name="Hattori M."/>
            <person name="Kamijo T."/>
            <person name="Ohta H."/>
        </authorList>
    </citation>
    <scope>NUCLEOTIDE SEQUENCE [LARGE SCALE GENOMIC DNA]</scope>
    <source>
        <strain evidence="24">C2-3</strain>
    </source>
</reference>
<dbReference type="InterPro" id="IPR000214">
    <property type="entry name" value="Znf_DNA_glyclase/AP_lyase"/>
</dbReference>
<dbReference type="GO" id="GO:0008270">
    <property type="term" value="F:zinc ion binding"/>
    <property type="evidence" value="ECO:0007669"/>
    <property type="project" value="UniProtKB-KW"/>
</dbReference>
<dbReference type="SUPFAM" id="SSF57716">
    <property type="entry name" value="Glucocorticoid receptor-like (DNA-binding domain)"/>
    <property type="match status" value="1"/>
</dbReference>
<evidence type="ECO:0000313" key="23">
    <source>
        <dbReference type="EMBL" id="BAM08025.1"/>
    </source>
</evidence>
<organism evidence="23 24">
    <name type="scientific">Leptospirillum ferrooxidans (strain C2-3)</name>
    <dbReference type="NCBI Taxonomy" id="1162668"/>
    <lineage>
        <taxon>Bacteria</taxon>
        <taxon>Pseudomonadati</taxon>
        <taxon>Nitrospirota</taxon>
        <taxon>Nitrospiria</taxon>
        <taxon>Nitrospirales</taxon>
        <taxon>Nitrospiraceae</taxon>
        <taxon>Leptospirillum</taxon>
    </lineage>
</organism>
<dbReference type="InterPro" id="IPR012319">
    <property type="entry name" value="FPG_cat"/>
</dbReference>
<sequence>MPELPEAETIRKQLLPVLLGSRVRSLRSGPYPKIFLSDIPDLSGWQFSDLGRIGKVLLFSMKSPAGESGTLLTRLGMSGQWNISGNRQDSQLPLQPSQTTIHTHLAITLETPEGERLLSYRDPRRFGRVEWQTDIALSGILQTTGPDILKIRAEQFEHSIRASRRSIRTILLDQKIASGIGNIYVSEILFESGIHPDRKGFRITGAEARRILESSAVVLQKAIDRGGSSIHSFKDAFGEEGGNQSQLQVYGLDGSPCPLCKSPILKKEEGGRSSYFCLRCQPKKRTSPARS</sequence>
<evidence type="ECO:0000256" key="19">
    <source>
        <dbReference type="ARBA" id="ARBA00044632"/>
    </source>
</evidence>
<dbReference type="eggNOG" id="COG0266">
    <property type="taxonomic scope" value="Bacteria"/>
</dbReference>
<dbReference type="EC" id="4.2.99.18" evidence="6"/>
<dbReference type="FunFam" id="1.10.8.50:FF:000003">
    <property type="entry name" value="Formamidopyrimidine-DNA glycosylase"/>
    <property type="match status" value="1"/>
</dbReference>
<keyword evidence="9" id="KW-0227">DNA damage</keyword>
<evidence type="ECO:0000256" key="15">
    <source>
        <dbReference type="ARBA" id="ARBA00023239"/>
    </source>
</evidence>
<dbReference type="SUPFAM" id="SSF81624">
    <property type="entry name" value="N-terminal domain of MutM-like DNA repair proteins"/>
    <property type="match status" value="1"/>
</dbReference>
<comment type="cofactor">
    <cofactor evidence="2">
        <name>Zn(2+)</name>
        <dbReference type="ChEBI" id="CHEBI:29105"/>
    </cofactor>
</comment>
<reference evidence="23 24" key="1">
    <citation type="journal article" date="2012" name="J. Bacteriol.">
        <title>Complete Genome Sequence of Leptospirillum ferrooxidans Strain C2-3, Isolated from a Fresh Volcanic Ash Deposit on the Island of Miyake, Japan.</title>
        <authorList>
            <person name="Fujimura R."/>
            <person name="Sato Y."/>
            <person name="Nishizawa T."/>
            <person name="Oshima K."/>
            <person name="Kim S.-W."/>
            <person name="Hattori M."/>
            <person name="Kamijo T."/>
            <person name="Ohta H."/>
        </authorList>
    </citation>
    <scope>NUCLEOTIDE SEQUENCE [LARGE SCALE GENOMIC DNA]</scope>
    <source>
        <strain evidence="23 24">C2-3</strain>
    </source>
</reference>
<dbReference type="SMART" id="SM00898">
    <property type="entry name" value="Fapy_DNA_glyco"/>
    <property type="match status" value="1"/>
</dbReference>
<dbReference type="GO" id="GO:0003684">
    <property type="term" value="F:damaged DNA binding"/>
    <property type="evidence" value="ECO:0007669"/>
    <property type="project" value="InterPro"/>
</dbReference>
<dbReference type="PATRIC" id="fig|1162668.3.peg.2798"/>
<evidence type="ECO:0000256" key="20">
    <source>
        <dbReference type="PROSITE-ProRule" id="PRU00391"/>
    </source>
</evidence>
<feature type="domain" description="Formamidopyrimidine-DNA glycosylase catalytic" evidence="22">
    <location>
        <begin position="2"/>
        <end position="127"/>
    </location>
</feature>
<dbReference type="PANTHER" id="PTHR22993">
    <property type="entry name" value="FORMAMIDOPYRIMIDINE-DNA GLYCOSYLASE"/>
    <property type="match status" value="1"/>
</dbReference>
<evidence type="ECO:0000256" key="17">
    <source>
        <dbReference type="ARBA" id="ARBA00023295"/>
    </source>
</evidence>
<dbReference type="InterPro" id="IPR010979">
    <property type="entry name" value="Ribosomal_uS13-like_H2TH"/>
</dbReference>
<evidence type="ECO:0000256" key="18">
    <source>
        <dbReference type="ARBA" id="ARBA00030638"/>
    </source>
</evidence>
<keyword evidence="12" id="KW-0862">Zinc</keyword>
<dbReference type="EMBL" id="AP012342">
    <property type="protein sequence ID" value="BAM08025.1"/>
    <property type="molecule type" value="Genomic_DNA"/>
</dbReference>
<evidence type="ECO:0000259" key="22">
    <source>
        <dbReference type="PROSITE" id="PS51068"/>
    </source>
</evidence>
<keyword evidence="14" id="KW-0234">DNA repair</keyword>
<evidence type="ECO:0000256" key="11">
    <source>
        <dbReference type="ARBA" id="ARBA00022801"/>
    </source>
</evidence>
<dbReference type="InterPro" id="IPR020629">
    <property type="entry name" value="FPG_Glyclase"/>
</dbReference>
<comment type="catalytic activity">
    <reaction evidence="19">
        <text>2'-deoxyribonucleotide-(2'-deoxyribose 5'-phosphate)-2'-deoxyribonucleotide-DNA = a 3'-end 2'-deoxyribonucleotide-(2,3-dehydro-2,3-deoxyribose 5'-phosphate)-DNA + a 5'-end 5'-phospho-2'-deoxyribonucleoside-DNA + H(+)</text>
        <dbReference type="Rhea" id="RHEA:66592"/>
        <dbReference type="Rhea" id="RHEA-COMP:13180"/>
        <dbReference type="Rhea" id="RHEA-COMP:16897"/>
        <dbReference type="Rhea" id="RHEA-COMP:17067"/>
        <dbReference type="ChEBI" id="CHEBI:15378"/>
        <dbReference type="ChEBI" id="CHEBI:136412"/>
        <dbReference type="ChEBI" id="CHEBI:157695"/>
        <dbReference type="ChEBI" id="CHEBI:167181"/>
        <dbReference type="EC" id="4.2.99.18"/>
    </reaction>
</comment>
<evidence type="ECO:0000256" key="5">
    <source>
        <dbReference type="ARBA" id="ARBA00012024"/>
    </source>
</evidence>
<dbReference type="InterPro" id="IPR015887">
    <property type="entry name" value="DNA_glyclase_Znf_dom_DNA_BS"/>
</dbReference>
<evidence type="ECO:0000256" key="4">
    <source>
        <dbReference type="ARBA" id="ARBA00011245"/>
    </source>
</evidence>
<evidence type="ECO:0000256" key="13">
    <source>
        <dbReference type="ARBA" id="ARBA00023125"/>
    </source>
</evidence>
<evidence type="ECO:0000313" key="24">
    <source>
        <dbReference type="Proteomes" id="UP000007382"/>
    </source>
</evidence>
<dbReference type="InterPro" id="IPR015886">
    <property type="entry name" value="H2TH_FPG"/>
</dbReference>
<dbReference type="Pfam" id="PF06827">
    <property type="entry name" value="zf-FPG_IleRS"/>
    <property type="match status" value="1"/>
</dbReference>
<dbReference type="PROSITE" id="PS51066">
    <property type="entry name" value="ZF_FPG_2"/>
    <property type="match status" value="1"/>
</dbReference>
<dbReference type="Gene3D" id="3.20.190.10">
    <property type="entry name" value="MutM-like, N-terminal"/>
    <property type="match status" value="1"/>
</dbReference>
<dbReference type="PROSITE" id="PS01242">
    <property type="entry name" value="ZF_FPG_1"/>
    <property type="match status" value="1"/>
</dbReference>
<evidence type="ECO:0000256" key="7">
    <source>
        <dbReference type="ARBA" id="ARBA00016240"/>
    </source>
</evidence>
<dbReference type="CDD" id="cd08966">
    <property type="entry name" value="EcFpg-like_N"/>
    <property type="match status" value="1"/>
</dbReference>
<dbReference type="KEGG" id="lfc:LFE_2353"/>
<dbReference type="AlphaFoldDB" id="I0IRX6"/>
<comment type="catalytic activity">
    <reaction evidence="1">
        <text>Hydrolysis of DNA containing ring-opened 7-methylguanine residues, releasing 2,6-diamino-4-hydroxy-5-(N-methyl)formamidopyrimidine.</text>
        <dbReference type="EC" id="3.2.2.23"/>
    </reaction>
</comment>
<dbReference type="GO" id="GO:0140078">
    <property type="term" value="F:class I DNA-(apurinic or apyrimidinic site) endonuclease activity"/>
    <property type="evidence" value="ECO:0007669"/>
    <property type="project" value="UniProtKB-EC"/>
</dbReference>
<dbReference type="PROSITE" id="PS51068">
    <property type="entry name" value="FPG_CAT"/>
    <property type="match status" value="1"/>
</dbReference>
<evidence type="ECO:0000256" key="10">
    <source>
        <dbReference type="ARBA" id="ARBA00022771"/>
    </source>
</evidence>
<dbReference type="HOGENOM" id="CLU_038423_1_2_0"/>
<keyword evidence="10 20" id="KW-0863">Zinc-finger</keyword>
<protein>
    <recommendedName>
        <fullName evidence="7">Formamidopyrimidine-DNA glycosylase</fullName>
        <ecNumber evidence="5">3.2.2.23</ecNumber>
        <ecNumber evidence="6">4.2.99.18</ecNumber>
    </recommendedName>
    <alternativeName>
        <fullName evidence="18">DNA-(apurinic or apyrimidinic site) lyase MutM</fullName>
    </alternativeName>
</protein>
<dbReference type="GO" id="GO:0034039">
    <property type="term" value="F:8-oxo-7,8-dihydroguanine DNA N-glycosylase activity"/>
    <property type="evidence" value="ECO:0007669"/>
    <property type="project" value="TreeGrafter"/>
</dbReference>
<evidence type="ECO:0000259" key="21">
    <source>
        <dbReference type="PROSITE" id="PS51066"/>
    </source>
</evidence>
<dbReference type="EC" id="3.2.2.23" evidence="5"/>
<evidence type="ECO:0000256" key="1">
    <source>
        <dbReference type="ARBA" id="ARBA00001668"/>
    </source>
</evidence>
<keyword evidence="11" id="KW-0378">Hydrolase</keyword>
<dbReference type="Gene3D" id="1.10.8.50">
    <property type="match status" value="1"/>
</dbReference>
<dbReference type="STRING" id="1162668.LFE_2353"/>
<comment type="similarity">
    <text evidence="3">Belongs to the FPG family.</text>
</comment>
<dbReference type="Proteomes" id="UP000007382">
    <property type="component" value="Chromosome"/>
</dbReference>
<keyword evidence="16" id="KW-0511">Multifunctional enzyme</keyword>
<keyword evidence="17" id="KW-0326">Glycosidase</keyword>
<proteinExistence type="inferred from homology"/>
<dbReference type="GO" id="GO:0006284">
    <property type="term" value="P:base-excision repair"/>
    <property type="evidence" value="ECO:0007669"/>
    <property type="project" value="InterPro"/>
</dbReference>
<dbReference type="Pfam" id="PF01149">
    <property type="entry name" value="Fapy_DNA_glyco"/>
    <property type="match status" value="1"/>
</dbReference>
<evidence type="ECO:0000256" key="16">
    <source>
        <dbReference type="ARBA" id="ARBA00023268"/>
    </source>
</evidence>
<evidence type="ECO:0000256" key="8">
    <source>
        <dbReference type="ARBA" id="ARBA00022723"/>
    </source>
</evidence>
<dbReference type="Pfam" id="PF06831">
    <property type="entry name" value="H2TH"/>
    <property type="match status" value="1"/>
</dbReference>
<evidence type="ECO:0000256" key="6">
    <source>
        <dbReference type="ARBA" id="ARBA00012720"/>
    </source>
</evidence>